<accession>A0A9Q3BRG9</accession>
<dbReference type="Proteomes" id="UP000765509">
    <property type="component" value="Unassembled WGS sequence"/>
</dbReference>
<evidence type="ECO:0008006" key="3">
    <source>
        <dbReference type="Google" id="ProtNLM"/>
    </source>
</evidence>
<organism evidence="1 2">
    <name type="scientific">Austropuccinia psidii MF-1</name>
    <dbReference type="NCBI Taxonomy" id="1389203"/>
    <lineage>
        <taxon>Eukaryota</taxon>
        <taxon>Fungi</taxon>
        <taxon>Dikarya</taxon>
        <taxon>Basidiomycota</taxon>
        <taxon>Pucciniomycotina</taxon>
        <taxon>Pucciniomycetes</taxon>
        <taxon>Pucciniales</taxon>
        <taxon>Sphaerophragmiaceae</taxon>
        <taxon>Austropuccinia</taxon>
    </lineage>
</organism>
<dbReference type="AlphaFoldDB" id="A0A9Q3BRG9"/>
<evidence type="ECO:0000313" key="2">
    <source>
        <dbReference type="Proteomes" id="UP000765509"/>
    </source>
</evidence>
<proteinExistence type="predicted"/>
<reference evidence="1" key="1">
    <citation type="submission" date="2021-03" db="EMBL/GenBank/DDBJ databases">
        <title>Draft genome sequence of rust myrtle Austropuccinia psidii MF-1, a brazilian biotype.</title>
        <authorList>
            <person name="Quecine M.C."/>
            <person name="Pachon D.M.R."/>
            <person name="Bonatelli M.L."/>
            <person name="Correr F.H."/>
            <person name="Franceschini L.M."/>
            <person name="Leite T.F."/>
            <person name="Margarido G.R.A."/>
            <person name="Almeida C.A."/>
            <person name="Ferrarezi J.A."/>
            <person name="Labate C.A."/>
        </authorList>
    </citation>
    <scope>NUCLEOTIDE SEQUENCE</scope>
    <source>
        <strain evidence="1">MF-1</strain>
    </source>
</reference>
<comment type="caution">
    <text evidence="1">The sequence shown here is derived from an EMBL/GenBank/DDBJ whole genome shotgun (WGS) entry which is preliminary data.</text>
</comment>
<sequence length="115" mass="13415">MEVLGQIKYLEGIRKVQHENHIDFIQDKFIKKLIDKFKLSNSRSTKSPIPGNLKYFKHLPGKTIPHPFNYCREIGLLQYLVQGTRPYLTFATSFLSQFLEDPKGIHFNTVKHILA</sequence>
<evidence type="ECO:0000313" key="1">
    <source>
        <dbReference type="EMBL" id="MBW0470939.1"/>
    </source>
</evidence>
<name>A0A9Q3BRG9_9BASI</name>
<dbReference type="EMBL" id="AVOT02002608">
    <property type="protein sequence ID" value="MBW0470939.1"/>
    <property type="molecule type" value="Genomic_DNA"/>
</dbReference>
<keyword evidence="2" id="KW-1185">Reference proteome</keyword>
<protein>
    <recommendedName>
        <fullName evidence="3">Reverse transcriptase Ty1/copia-type domain-containing protein</fullName>
    </recommendedName>
</protein>
<gene>
    <name evidence="1" type="ORF">O181_010654</name>
</gene>